<proteinExistence type="predicted"/>
<reference evidence="1 2" key="1">
    <citation type="submission" date="2024-04" db="EMBL/GenBank/DDBJ databases">
        <title>Luteolibacter sp. isolated from soil.</title>
        <authorList>
            <person name="An J."/>
        </authorList>
    </citation>
    <scope>NUCLEOTIDE SEQUENCE [LARGE SCALE GENOMIC DNA]</scope>
    <source>
        <strain evidence="1 2">Y139</strain>
    </source>
</reference>
<name>A0ABU9AVK1_9BACT</name>
<gene>
    <name evidence="1" type="ORF">WKV53_14770</name>
</gene>
<protein>
    <submittedName>
        <fullName evidence="1">Uncharacterized protein</fullName>
    </submittedName>
</protein>
<evidence type="ECO:0000313" key="2">
    <source>
        <dbReference type="Proteomes" id="UP001371305"/>
    </source>
</evidence>
<accession>A0ABU9AVK1</accession>
<comment type="caution">
    <text evidence="1">The sequence shown here is derived from an EMBL/GenBank/DDBJ whole genome shotgun (WGS) entry which is preliminary data.</text>
</comment>
<dbReference type="EMBL" id="JBBUKT010000005">
    <property type="protein sequence ID" value="MEK7951778.1"/>
    <property type="molecule type" value="Genomic_DNA"/>
</dbReference>
<keyword evidence="2" id="KW-1185">Reference proteome</keyword>
<dbReference type="RefSeq" id="WP_341405513.1">
    <property type="nucleotide sequence ID" value="NZ_JBBUKT010000005.1"/>
</dbReference>
<sequence>MTNPFPNDSTGHYPQGSFSTVQQDTARFEVQKPRREMVEDWFCGPLSEMSKDRHSAFVVMMVSIALYEKYLRYSTAMKEGDKFSDSAKAFELMASEFGIKKEDCFGFWQDWRNGLLHKAMPKIERFPGGYEMSGDFERALHVKGDKLEINPWKFRDVVVEKIRSNGKMWNDEESPLAKIVKITKVK</sequence>
<dbReference type="Proteomes" id="UP001371305">
    <property type="component" value="Unassembled WGS sequence"/>
</dbReference>
<organism evidence="1 2">
    <name type="scientific">Luteolibacter soli</name>
    <dbReference type="NCBI Taxonomy" id="3135280"/>
    <lineage>
        <taxon>Bacteria</taxon>
        <taxon>Pseudomonadati</taxon>
        <taxon>Verrucomicrobiota</taxon>
        <taxon>Verrucomicrobiia</taxon>
        <taxon>Verrucomicrobiales</taxon>
        <taxon>Verrucomicrobiaceae</taxon>
        <taxon>Luteolibacter</taxon>
    </lineage>
</organism>
<evidence type="ECO:0000313" key="1">
    <source>
        <dbReference type="EMBL" id="MEK7951778.1"/>
    </source>
</evidence>